<dbReference type="STRING" id="1234409.C683_1034"/>
<comment type="similarity">
    <text evidence="1">Belongs to the DnaX/STICHEL family.</text>
</comment>
<dbReference type="GO" id="GO:0005524">
    <property type="term" value="F:ATP binding"/>
    <property type="evidence" value="ECO:0007669"/>
    <property type="project" value="UniProtKB-KW"/>
</dbReference>
<keyword evidence="6" id="KW-0479">Metal-binding</keyword>
<dbReference type="PANTHER" id="PTHR11669:SF0">
    <property type="entry name" value="PROTEIN STICHEL-LIKE 2"/>
    <property type="match status" value="1"/>
</dbReference>
<protein>
    <recommendedName>
        <fullName evidence="2">DNA-directed DNA polymerase</fullName>
        <ecNumber evidence="2">2.7.7.7</ecNumber>
    </recommendedName>
</protein>
<dbReference type="InterPro" id="IPR050238">
    <property type="entry name" value="DNA_Rep/Repair_Clamp_Loader"/>
</dbReference>
<feature type="coiled-coil region" evidence="12">
    <location>
        <begin position="382"/>
        <end position="416"/>
    </location>
</feature>
<dbReference type="OrthoDB" id="9810148at2"/>
<evidence type="ECO:0000256" key="4">
    <source>
        <dbReference type="ARBA" id="ARBA00022695"/>
    </source>
</evidence>
<dbReference type="GO" id="GO:0003887">
    <property type="term" value="F:DNA-directed DNA polymerase activity"/>
    <property type="evidence" value="ECO:0007669"/>
    <property type="project" value="UniProtKB-KW"/>
</dbReference>
<evidence type="ECO:0000256" key="11">
    <source>
        <dbReference type="ARBA" id="ARBA00049244"/>
    </source>
</evidence>
<dbReference type="SUPFAM" id="SSF52540">
    <property type="entry name" value="P-loop containing nucleoside triphosphate hydrolases"/>
    <property type="match status" value="1"/>
</dbReference>
<comment type="catalytic activity">
    <reaction evidence="11">
        <text>DNA(n) + a 2'-deoxyribonucleoside 5'-triphosphate = DNA(n+1) + diphosphate</text>
        <dbReference type="Rhea" id="RHEA:22508"/>
        <dbReference type="Rhea" id="RHEA-COMP:17339"/>
        <dbReference type="Rhea" id="RHEA-COMP:17340"/>
        <dbReference type="ChEBI" id="CHEBI:33019"/>
        <dbReference type="ChEBI" id="CHEBI:61560"/>
        <dbReference type="ChEBI" id="CHEBI:173112"/>
        <dbReference type="EC" id="2.7.7.7"/>
    </reaction>
</comment>
<dbReference type="RefSeq" id="WP_009491665.1">
    <property type="nucleotide sequence ID" value="NZ_AMYT01000021.1"/>
</dbReference>
<dbReference type="Proteomes" id="UP000016057">
    <property type="component" value="Unassembled WGS sequence"/>
</dbReference>
<evidence type="ECO:0000256" key="7">
    <source>
        <dbReference type="ARBA" id="ARBA00022741"/>
    </source>
</evidence>
<dbReference type="CDD" id="cd00009">
    <property type="entry name" value="AAA"/>
    <property type="match status" value="1"/>
</dbReference>
<dbReference type="PATRIC" id="fig|1234409.3.peg.985"/>
<dbReference type="NCBIfam" id="NF004046">
    <property type="entry name" value="PRK05563.1"/>
    <property type="match status" value="1"/>
</dbReference>
<dbReference type="InterPro" id="IPR045085">
    <property type="entry name" value="HLD_clamp_pol_III_gamma_tau"/>
</dbReference>
<dbReference type="eggNOG" id="COG2812">
    <property type="taxonomic scope" value="Bacteria"/>
</dbReference>
<dbReference type="FunFam" id="3.40.50.300:FF:000014">
    <property type="entry name" value="DNA polymerase III subunit gamma/tau"/>
    <property type="match status" value="1"/>
</dbReference>
<dbReference type="Gene3D" id="1.20.272.10">
    <property type="match status" value="1"/>
</dbReference>
<dbReference type="CDD" id="cd18137">
    <property type="entry name" value="HLD_clamp_pol_III_gamma_tau"/>
    <property type="match status" value="1"/>
</dbReference>
<keyword evidence="3 14" id="KW-0808">Transferase</keyword>
<keyword evidence="7" id="KW-0547">Nucleotide-binding</keyword>
<evidence type="ECO:0000256" key="8">
    <source>
        <dbReference type="ARBA" id="ARBA00022833"/>
    </source>
</evidence>
<gene>
    <name evidence="14" type="ORF">C683_1034</name>
</gene>
<evidence type="ECO:0000313" key="14">
    <source>
        <dbReference type="EMBL" id="EKU27038.1"/>
    </source>
</evidence>
<keyword evidence="8" id="KW-0862">Zinc</keyword>
<evidence type="ECO:0000259" key="13">
    <source>
        <dbReference type="SMART" id="SM00382"/>
    </source>
</evidence>
<dbReference type="Gene3D" id="3.40.50.300">
    <property type="entry name" value="P-loop containing nucleotide triphosphate hydrolases"/>
    <property type="match status" value="1"/>
</dbReference>
<evidence type="ECO:0000256" key="12">
    <source>
        <dbReference type="SAM" id="Coils"/>
    </source>
</evidence>
<dbReference type="Pfam" id="PF22608">
    <property type="entry name" value="DNAX_ATPase_lid"/>
    <property type="match status" value="1"/>
</dbReference>
<comment type="caution">
    <text evidence="14">The sequence shown here is derived from an EMBL/GenBank/DDBJ whole genome shotgun (WGS) entry which is preliminary data.</text>
</comment>
<evidence type="ECO:0000256" key="5">
    <source>
        <dbReference type="ARBA" id="ARBA00022705"/>
    </source>
</evidence>
<evidence type="ECO:0000256" key="6">
    <source>
        <dbReference type="ARBA" id="ARBA00022723"/>
    </source>
</evidence>
<dbReference type="GO" id="GO:0046872">
    <property type="term" value="F:metal ion binding"/>
    <property type="evidence" value="ECO:0007669"/>
    <property type="project" value="UniProtKB-KW"/>
</dbReference>
<sequence>MAYQALYRVYRSQTFADVVGQEGITKTLQQAVKQEHISHAYLFSGPRGTGKTSVAKILAKAVNCLNPHDGEPCNQCENCQAITEGRFSDVIELDAASNNGVDEIRSLCEKSKYAPTQGKYKVYIIDEVHMLSKGAFNALLKTLEEPSSNVIFILATTEVHKIPATIISRTQRFEFKRISTEAIAKHLGVILQKEGVEYEDSAIQKIAQLAEGGMRDALSLLDQSLATTEGTLTLDAVERVTGTFSTEELDLYINECLLQNTGKALQILKDLLASGKEGGRFLDDLLEEVKNLFLYRADTTWYQKEYQPNATFTQLAQYSNDDFLTFALQEIAKTKENMRLNGHQELYLEVMTVRLCHPMTQGKEAQVVATPSVEVTPTVQKKEEDEAWKEALQQEIQRLQQKVASLEWQIQQQKGNEEKKEETLTIEPFTPDEPAILAIMQQAKRNYFDEWQALWPNLQNQNKVYLGLLRGTQIAAASEDAFVISVEHPDIAKAIQQDVALQQYLLTTASEQLGRDQKEYQCIEQSQWRELRQRFFQENQQRLKKQTQQNPEYMQQAVALFGAENVKVTKE</sequence>
<dbReference type="InterPro" id="IPR001270">
    <property type="entry name" value="ClpA/B"/>
</dbReference>
<dbReference type="GO" id="GO:0003677">
    <property type="term" value="F:DNA binding"/>
    <property type="evidence" value="ECO:0007669"/>
    <property type="project" value="InterPro"/>
</dbReference>
<feature type="domain" description="AAA+ ATPase" evidence="13">
    <location>
        <begin position="37"/>
        <end position="179"/>
    </location>
</feature>
<organism evidence="14 15">
    <name type="scientific">Catellicoccus marimammalium M35/04/3</name>
    <dbReference type="NCBI Taxonomy" id="1234409"/>
    <lineage>
        <taxon>Bacteria</taxon>
        <taxon>Bacillati</taxon>
        <taxon>Bacillota</taxon>
        <taxon>Bacilli</taxon>
        <taxon>Lactobacillales</taxon>
        <taxon>Enterococcaceae</taxon>
        <taxon>Catellicoccus</taxon>
    </lineage>
</organism>
<dbReference type="InterPro" id="IPR022754">
    <property type="entry name" value="DNA_pol_III_gamma-3"/>
</dbReference>
<evidence type="ECO:0000256" key="3">
    <source>
        <dbReference type="ARBA" id="ARBA00022679"/>
    </source>
</evidence>
<reference evidence="14 15" key="1">
    <citation type="journal article" date="2013" name="Genome Announc.">
        <title>Draft Genome Sequence of Catellicoccus marimammalium, a Novel Species Commonly Found in Gull Feces.</title>
        <authorList>
            <person name="Weigand M.R."/>
            <person name="Ryu H."/>
            <person name="Bozcek L."/>
            <person name="Konstantinidis K.T."/>
            <person name="Santo Domingo J.W."/>
        </authorList>
    </citation>
    <scope>NUCLEOTIDE SEQUENCE [LARGE SCALE GENOMIC DNA]</scope>
    <source>
        <strain evidence="14 15">M35/04/3</strain>
    </source>
</reference>
<dbReference type="NCBIfam" id="TIGR02397">
    <property type="entry name" value="dnaX_nterm"/>
    <property type="match status" value="1"/>
</dbReference>
<evidence type="ECO:0000256" key="9">
    <source>
        <dbReference type="ARBA" id="ARBA00022840"/>
    </source>
</evidence>
<dbReference type="PRINTS" id="PR00300">
    <property type="entry name" value="CLPPROTEASEA"/>
</dbReference>
<proteinExistence type="inferred from homology"/>
<dbReference type="EMBL" id="AMYT01000021">
    <property type="protein sequence ID" value="EKU27038.1"/>
    <property type="molecule type" value="Genomic_DNA"/>
</dbReference>
<dbReference type="Pfam" id="PF12169">
    <property type="entry name" value="DNA_pol3_gamma3"/>
    <property type="match status" value="1"/>
</dbReference>
<dbReference type="InterPro" id="IPR003593">
    <property type="entry name" value="AAA+_ATPase"/>
</dbReference>
<dbReference type="AlphaFoldDB" id="K8ZKE5"/>
<keyword evidence="9" id="KW-0067">ATP-binding</keyword>
<dbReference type="SMART" id="SM00382">
    <property type="entry name" value="AAA"/>
    <property type="match status" value="1"/>
</dbReference>
<dbReference type="EC" id="2.7.7.7" evidence="2"/>
<dbReference type="GO" id="GO:0009360">
    <property type="term" value="C:DNA polymerase III complex"/>
    <property type="evidence" value="ECO:0007669"/>
    <property type="project" value="InterPro"/>
</dbReference>
<dbReference type="GO" id="GO:0006261">
    <property type="term" value="P:DNA-templated DNA replication"/>
    <property type="evidence" value="ECO:0007669"/>
    <property type="project" value="TreeGrafter"/>
</dbReference>
<dbReference type="PANTHER" id="PTHR11669">
    <property type="entry name" value="REPLICATION FACTOR C / DNA POLYMERASE III GAMMA-TAU SUBUNIT"/>
    <property type="match status" value="1"/>
</dbReference>
<dbReference type="FunFam" id="1.10.8.60:FF:000013">
    <property type="entry name" value="DNA polymerase III subunit gamma/tau"/>
    <property type="match status" value="1"/>
</dbReference>
<evidence type="ECO:0000313" key="15">
    <source>
        <dbReference type="Proteomes" id="UP000016057"/>
    </source>
</evidence>
<keyword evidence="10" id="KW-0239">DNA-directed DNA polymerase</keyword>
<dbReference type="InterPro" id="IPR027417">
    <property type="entry name" value="P-loop_NTPase"/>
</dbReference>
<dbReference type="Pfam" id="PF13177">
    <property type="entry name" value="DNA_pol3_delta2"/>
    <property type="match status" value="1"/>
</dbReference>
<evidence type="ECO:0000256" key="1">
    <source>
        <dbReference type="ARBA" id="ARBA00006360"/>
    </source>
</evidence>
<evidence type="ECO:0000256" key="2">
    <source>
        <dbReference type="ARBA" id="ARBA00012417"/>
    </source>
</evidence>
<dbReference type="InterPro" id="IPR008921">
    <property type="entry name" value="DNA_pol3_clamp-load_cplx_C"/>
</dbReference>
<accession>K8ZKE5</accession>
<keyword evidence="12" id="KW-0175">Coiled coil</keyword>
<dbReference type="InterPro" id="IPR012763">
    <property type="entry name" value="DNA_pol_III_sug/sutau_N"/>
</dbReference>
<evidence type="ECO:0000256" key="10">
    <source>
        <dbReference type="ARBA" id="ARBA00022932"/>
    </source>
</evidence>
<dbReference type="SUPFAM" id="SSF48019">
    <property type="entry name" value="post-AAA+ oligomerization domain-like"/>
    <property type="match status" value="1"/>
</dbReference>
<keyword evidence="5" id="KW-0235">DNA replication</keyword>
<dbReference type="Gene3D" id="1.10.8.60">
    <property type="match status" value="1"/>
</dbReference>
<keyword evidence="4 14" id="KW-0548">Nucleotidyltransferase</keyword>
<keyword evidence="15" id="KW-1185">Reference proteome</keyword>
<name>K8ZKE5_9ENTE</name>